<dbReference type="Proteomes" id="UP001308005">
    <property type="component" value="Unassembled WGS sequence"/>
</dbReference>
<comment type="caution">
    <text evidence="2">The sequence shown here is derived from an EMBL/GenBank/DDBJ whole genome shotgun (WGS) entry which is preliminary data.</text>
</comment>
<feature type="domain" description="SUF system FeS cluster assembly SufBD core" evidence="1">
    <location>
        <begin position="180"/>
        <end position="407"/>
    </location>
</feature>
<name>A0ABU6D0T3_9GAMM</name>
<dbReference type="RefSeq" id="WP_324697126.1">
    <property type="nucleotide sequence ID" value="NZ_JAYMYJ010000142.1"/>
</dbReference>
<gene>
    <name evidence="2" type="primary">sufD</name>
    <name evidence="2" type="ORF">VSS37_17035</name>
</gene>
<dbReference type="PANTHER" id="PTHR43575">
    <property type="entry name" value="PROTEIN ABCI7, CHLOROPLASTIC"/>
    <property type="match status" value="1"/>
</dbReference>
<dbReference type="SUPFAM" id="SSF101960">
    <property type="entry name" value="Stabilizer of iron transporter SufD"/>
    <property type="match status" value="1"/>
</dbReference>
<evidence type="ECO:0000313" key="2">
    <source>
        <dbReference type="EMBL" id="MEB4592691.1"/>
    </source>
</evidence>
<dbReference type="InterPro" id="IPR000825">
    <property type="entry name" value="SUF_FeS_clus_asmbl_SufBD_core"/>
</dbReference>
<dbReference type="PANTHER" id="PTHR43575:SF1">
    <property type="entry name" value="PROTEIN ABCI7, CHLOROPLASTIC"/>
    <property type="match status" value="1"/>
</dbReference>
<sequence>MNSAPNVLQHYRRLAADQSGVAHDWLSRRQLHAVMQVQELPLPDRRSESWRYTPLPPLLEQLFQPAEPEEELLYADDVAQLRLTDAGNPCIVLLNGFFMPGFSTLPDDGSVQIQPLRTALAGGDKTVLARVGELSGEQAHLFAALNMAMLGEGVYVRIPAGAVLASPLEILHISVSFESERLAQPRLLLVLEEGAQATVVEHYAHVGDTLRLNNVVTEIFLEAGAQLHHPRLQNESLRTRHLNSLYLRQAADSRYRGVTLALGGAWSRSEFHVGFSGAGADCGLDGFYLSGDRQSHGMHLDVIHNLPGCVSRSRFKGILHGQGKAVFDGNIEVRPDAQKTDARLSNDNLLLSRDAEIATKPRLEIYADDVQCSHGTTVGQIDEEMLFYLRSRGIPHAQAVNMICSGFADEIIGACGLETLENQARELLSRQLVQALSA</sequence>
<accession>A0ABU6D0T3</accession>
<dbReference type="Pfam" id="PF01458">
    <property type="entry name" value="SUFBD_core"/>
    <property type="match status" value="1"/>
</dbReference>
<dbReference type="InterPro" id="IPR055346">
    <property type="entry name" value="Fe-S_cluster_assembly_SufBD"/>
</dbReference>
<dbReference type="InterPro" id="IPR037284">
    <property type="entry name" value="SUF_FeS_clus_asmbl_SufBD_sf"/>
</dbReference>
<evidence type="ECO:0000313" key="3">
    <source>
        <dbReference type="Proteomes" id="UP001308005"/>
    </source>
</evidence>
<dbReference type="EMBL" id="JAYMYJ010000142">
    <property type="protein sequence ID" value="MEB4592691.1"/>
    <property type="molecule type" value="Genomic_DNA"/>
</dbReference>
<keyword evidence="3" id="KW-1185">Reference proteome</keyword>
<evidence type="ECO:0000259" key="1">
    <source>
        <dbReference type="Pfam" id="PF01458"/>
    </source>
</evidence>
<dbReference type="NCBIfam" id="TIGR01981">
    <property type="entry name" value="sufD"/>
    <property type="match status" value="1"/>
</dbReference>
<dbReference type="InterPro" id="IPR011542">
    <property type="entry name" value="SUF_FeS_clus_asmbl_SufD"/>
</dbReference>
<organism evidence="2 3">
    <name type="scientific">Candidatus Thiothrix phosphatis</name>
    <dbReference type="NCBI Taxonomy" id="3112415"/>
    <lineage>
        <taxon>Bacteria</taxon>
        <taxon>Pseudomonadati</taxon>
        <taxon>Pseudomonadota</taxon>
        <taxon>Gammaproteobacteria</taxon>
        <taxon>Thiotrichales</taxon>
        <taxon>Thiotrichaceae</taxon>
        <taxon>Thiothrix</taxon>
    </lineage>
</organism>
<reference evidence="2 3" key="2">
    <citation type="submission" date="2024-01" db="EMBL/GenBank/DDBJ databases">
        <authorList>
            <person name="Xie X."/>
        </authorList>
    </citation>
    <scope>NUCLEOTIDE SEQUENCE [LARGE SCALE GENOMIC DNA]</scope>
    <source>
        <strain evidence="2">SCUT-1</strain>
    </source>
</reference>
<protein>
    <submittedName>
        <fullName evidence="2">Fe-S cluster assembly protein SufD</fullName>
    </submittedName>
</protein>
<reference evidence="3" key="1">
    <citation type="submission" date="2023-07" db="EMBL/GenBank/DDBJ databases">
        <title>The carbon used by Thiothrix.</title>
        <authorList>
            <person name="Chen L."/>
        </authorList>
    </citation>
    <scope>NUCLEOTIDE SEQUENCE [LARGE SCALE GENOMIC DNA]</scope>
</reference>
<proteinExistence type="predicted"/>